<dbReference type="InterPro" id="IPR052378">
    <property type="entry name" value="NosR_regulator"/>
</dbReference>
<evidence type="ECO:0000256" key="3">
    <source>
        <dbReference type="ARBA" id="ARBA00023136"/>
    </source>
</evidence>
<feature type="domain" description="4Fe-4S ferredoxin-type" evidence="5">
    <location>
        <begin position="72"/>
        <end position="117"/>
    </location>
</feature>
<keyword evidence="4" id="KW-0812">Transmembrane</keyword>
<dbReference type="AlphaFoldDB" id="F8A8R1"/>
<feature type="transmembrane region" description="Helical" evidence="4">
    <location>
        <begin position="119"/>
        <end position="137"/>
    </location>
</feature>
<dbReference type="eggNOG" id="COG0348">
    <property type="taxonomic scope" value="Bacteria"/>
</dbReference>
<dbReference type="PANTHER" id="PTHR30224">
    <property type="entry name" value="ELECTRON TRANSPORT PROTEIN"/>
    <property type="match status" value="1"/>
</dbReference>
<comment type="subcellular location">
    <subcellularLocation>
        <location evidence="1">Cell membrane</location>
    </subcellularLocation>
</comment>
<feature type="transmembrane region" description="Helical" evidence="4">
    <location>
        <begin position="387"/>
        <end position="419"/>
    </location>
</feature>
<feature type="transmembrane region" description="Helical" evidence="4">
    <location>
        <begin position="431"/>
        <end position="449"/>
    </location>
</feature>
<evidence type="ECO:0000259" key="5">
    <source>
        <dbReference type="Pfam" id="PF12801"/>
    </source>
</evidence>
<dbReference type="PaxDb" id="667014-Thein_1015"/>
<reference evidence="7" key="1">
    <citation type="submission" date="2011-04" db="EMBL/GenBank/DDBJ databases">
        <title>The complete genome of Thermodesulfatator indicus DSM 15286.</title>
        <authorList>
            <person name="Lucas S."/>
            <person name="Copeland A."/>
            <person name="Lapidus A."/>
            <person name="Bruce D."/>
            <person name="Goodwin L."/>
            <person name="Pitluck S."/>
            <person name="Peters L."/>
            <person name="Kyrpides N."/>
            <person name="Mavromatis K."/>
            <person name="Pagani I."/>
            <person name="Ivanova N."/>
            <person name="Saunders L."/>
            <person name="Detter J.C."/>
            <person name="Tapia R."/>
            <person name="Han C."/>
            <person name="Land M."/>
            <person name="Hauser L."/>
            <person name="Markowitz V."/>
            <person name="Cheng J.-F."/>
            <person name="Hugenholtz P."/>
            <person name="Woyke T."/>
            <person name="Wu D."/>
            <person name="Spring S."/>
            <person name="Schroeder M."/>
            <person name="Brambilla E."/>
            <person name="Klenk H.-P."/>
            <person name="Eisen J.A."/>
        </authorList>
    </citation>
    <scope>NUCLEOTIDE SEQUENCE [LARGE SCALE GENOMIC DNA]</scope>
    <source>
        <strain evidence="7">DSM 15286 / JCM 11887 / CIR29812</strain>
    </source>
</reference>
<gene>
    <name evidence="6" type="ordered locus">Thein_1015</name>
</gene>
<dbReference type="KEGG" id="tid:Thein_1015"/>
<accession>F8A8R1</accession>
<feature type="transmembrane region" description="Helical" evidence="4">
    <location>
        <begin position="71"/>
        <end position="98"/>
    </location>
</feature>
<dbReference type="InterPro" id="IPR017896">
    <property type="entry name" value="4Fe4S_Fe-S-bd"/>
</dbReference>
<feature type="transmembrane region" description="Helical" evidence="4">
    <location>
        <begin position="149"/>
        <end position="169"/>
    </location>
</feature>
<evidence type="ECO:0000313" key="7">
    <source>
        <dbReference type="Proteomes" id="UP000006793"/>
    </source>
</evidence>
<dbReference type="PANTHER" id="PTHR30224:SF4">
    <property type="entry name" value="ELECTRON TRANSPORT PROTEIN YCCM-RELATED"/>
    <property type="match status" value="1"/>
</dbReference>
<evidence type="ECO:0000313" key="6">
    <source>
        <dbReference type="EMBL" id="AEH44887.1"/>
    </source>
</evidence>
<keyword evidence="2" id="KW-1003">Cell membrane</keyword>
<evidence type="ECO:0000256" key="2">
    <source>
        <dbReference type="ARBA" id="ARBA00022475"/>
    </source>
</evidence>
<dbReference type="Proteomes" id="UP000006793">
    <property type="component" value="Chromosome"/>
</dbReference>
<protein>
    <submittedName>
        <fullName evidence="6">Polyferredoxin-like protein</fullName>
    </submittedName>
</protein>
<organism evidence="6 7">
    <name type="scientific">Thermodesulfatator indicus (strain DSM 15286 / JCM 11887 / CIR29812)</name>
    <dbReference type="NCBI Taxonomy" id="667014"/>
    <lineage>
        <taxon>Bacteria</taxon>
        <taxon>Pseudomonadati</taxon>
        <taxon>Thermodesulfobacteriota</taxon>
        <taxon>Thermodesulfobacteria</taxon>
        <taxon>Thermodesulfobacteriales</taxon>
        <taxon>Thermodesulfatatoraceae</taxon>
        <taxon>Thermodesulfatator</taxon>
    </lineage>
</organism>
<name>F8A8R1_THEID</name>
<feature type="transmembrane region" description="Helical" evidence="4">
    <location>
        <begin position="40"/>
        <end position="59"/>
    </location>
</feature>
<keyword evidence="7" id="KW-1185">Reference proteome</keyword>
<dbReference type="Pfam" id="PF12801">
    <property type="entry name" value="Fer4_5"/>
    <property type="match status" value="2"/>
</dbReference>
<dbReference type="OrthoDB" id="9771372at2"/>
<evidence type="ECO:0000256" key="4">
    <source>
        <dbReference type="SAM" id="Phobius"/>
    </source>
</evidence>
<dbReference type="GO" id="GO:0005886">
    <property type="term" value="C:plasma membrane"/>
    <property type="evidence" value="ECO:0007669"/>
    <property type="project" value="UniProtKB-SubCell"/>
</dbReference>
<feature type="domain" description="4Fe-4S ferredoxin-type" evidence="5">
    <location>
        <begin position="154"/>
        <end position="182"/>
    </location>
</feature>
<proteinExistence type="predicted"/>
<feature type="transmembrane region" description="Helical" evidence="4">
    <location>
        <begin position="270"/>
        <end position="288"/>
    </location>
</feature>
<keyword evidence="4" id="KW-1133">Transmembrane helix</keyword>
<dbReference type="InParanoid" id="F8A8R1"/>
<keyword evidence="3 4" id="KW-0472">Membrane</keyword>
<reference evidence="6 7" key="2">
    <citation type="journal article" date="2012" name="Stand. Genomic Sci.">
        <title>Complete genome sequence of the thermophilic sulfate-reducing ocean bacterium Thermodesulfatator indicus type strain (CIR29812(T)).</title>
        <authorList>
            <person name="Anderson I."/>
            <person name="Saunders E."/>
            <person name="Lapidus A."/>
            <person name="Nolan M."/>
            <person name="Lucas S."/>
            <person name="Tice H."/>
            <person name="Del Rio T.G."/>
            <person name="Cheng J.F."/>
            <person name="Han C."/>
            <person name="Tapia R."/>
            <person name="Goodwin L.A."/>
            <person name="Pitluck S."/>
            <person name="Liolios K."/>
            <person name="Mavromatis K."/>
            <person name="Pagani I."/>
            <person name="Ivanova N."/>
            <person name="Mikhailova N."/>
            <person name="Pati A."/>
            <person name="Chen A."/>
            <person name="Palaniappan K."/>
            <person name="Land M."/>
            <person name="Hauser L."/>
            <person name="Jeffries C.D."/>
            <person name="Chang Y.J."/>
            <person name="Brambilla E.M."/>
            <person name="Rohde M."/>
            <person name="Spring S."/>
            <person name="Goker M."/>
            <person name="Detter J.C."/>
            <person name="Woyke T."/>
            <person name="Bristow J."/>
            <person name="Eisen J.A."/>
            <person name="Markowitz V."/>
            <person name="Hugenholtz P."/>
            <person name="Kyrpides N.C."/>
            <person name="Klenk H.P."/>
        </authorList>
    </citation>
    <scope>NUCLEOTIDE SEQUENCE [LARGE SCALE GENOMIC DNA]</scope>
    <source>
        <strain evidence="7">DSM 15286 / JCM 11887 / CIR29812</strain>
    </source>
</reference>
<evidence type="ECO:0000256" key="1">
    <source>
        <dbReference type="ARBA" id="ARBA00004236"/>
    </source>
</evidence>
<dbReference type="STRING" id="667014.Thein_1015"/>
<dbReference type="EMBL" id="CP002683">
    <property type="protein sequence ID" value="AEH44887.1"/>
    <property type="molecule type" value="Genomic_DNA"/>
</dbReference>
<feature type="transmembrane region" description="Helical" evidence="4">
    <location>
        <begin position="308"/>
        <end position="327"/>
    </location>
</feature>
<sequence length="450" mass="51547">MKTLKKILKVLFVYNPEARLDLFELFPCLKNFFKNRRNFAVIRTFGDIVFTILIFMGLFGPQDPSENIMLFISWGLWWTSIVLSWFFVGRMWCGVCPFPGIGRIFQKLGLYRKKLPKQIFLKYCAYGATILLAFILWVEAVTHMKYSPFLTSLLLIAILVGATIFAILYKGQAWCRHFCPMGKIIGAAATMSILEFRPLLEKCRGCKTFPCKRGKGNISGCPVYLGAYAVNNNLLCLVCGHCVYLCDRDSPRLFLRHPLKELIINKGRHLTCIYIIPFLMAAQLARFVQEKTSWYQSFKTFLGNSEALAFTVILGLWFIFFLGIIRLGKLFIFSEDELFGKFSPMVSVLVPMAFSGELIYRLEYVLYEVGNFFPVFGRQFGFNLESLGFVIPACLISFVLKIITILGGIGAFYVAWIFYSQEFEGMVPKKNFFVIVGLIILVSILYFSFI</sequence>
<dbReference type="HOGENOM" id="CLU_017386_1_0_0"/>